<feature type="domain" description="Thioredoxin-like fold" evidence="2">
    <location>
        <begin position="115"/>
        <end position="186"/>
    </location>
</feature>
<proteinExistence type="predicted"/>
<evidence type="ECO:0000313" key="3">
    <source>
        <dbReference type="EMBL" id="MBN2964955.1"/>
    </source>
</evidence>
<evidence type="ECO:0000313" key="4">
    <source>
        <dbReference type="Proteomes" id="UP000703590"/>
    </source>
</evidence>
<sequence>MKHLSLVALLATSSLFAATDAQVIEYFKSQVPENISVTIESRQTLSELKGYDIVSTKLSDGTQSQVITLFAKDGLMFPDIIDLNSGVSMKQSFEQKQLGQKLGTLYKQESKNNIIALGNDKNKPTMVVFSDPECPYCRNELQTVEERLKTHNLRLILTPVHDTTALQKSYLIYQGVAKAKDDATKIALLRKYFDEAATVDATVSDDKVEQMNQLRRKYLQAGLKGVPFYIDEKELLQ</sequence>
<comment type="caution">
    <text evidence="3">The sequence shown here is derived from an EMBL/GenBank/DDBJ whole genome shotgun (WGS) entry which is preliminary data.</text>
</comment>
<dbReference type="EMBL" id="JAFHKK010000020">
    <property type="protein sequence ID" value="MBN2964955.1"/>
    <property type="molecule type" value="Genomic_DNA"/>
</dbReference>
<dbReference type="Proteomes" id="UP000703590">
    <property type="component" value="Unassembled WGS sequence"/>
</dbReference>
<dbReference type="Pfam" id="PF13462">
    <property type="entry name" value="Thioredoxin_4"/>
    <property type="match status" value="1"/>
</dbReference>
<accession>A0ABS2WTN2</accession>
<keyword evidence="1" id="KW-0732">Signal</keyword>
<dbReference type="InterPro" id="IPR012336">
    <property type="entry name" value="Thioredoxin-like_fold"/>
</dbReference>
<protein>
    <submittedName>
        <fullName evidence="3">Thioredoxin fold domain-containing protein</fullName>
    </submittedName>
</protein>
<keyword evidence="4" id="KW-1185">Reference proteome</keyword>
<name>A0ABS2WTN2_9BACT</name>
<gene>
    <name evidence="3" type="ORF">JWV37_09205</name>
</gene>
<reference evidence="3 4" key="3">
    <citation type="submission" date="2021-02" db="EMBL/GenBank/DDBJ databases">
        <authorList>
            <person name="Merkel A.Y."/>
        </authorList>
    </citation>
    <scope>NUCLEOTIDE SEQUENCE [LARGE SCALE GENOMIC DNA]</scope>
    <source>
        <strain evidence="3 4">T05b</strain>
    </source>
</reference>
<feature type="signal peptide" evidence="1">
    <location>
        <begin position="1"/>
        <end position="17"/>
    </location>
</feature>
<dbReference type="Gene3D" id="3.40.30.10">
    <property type="entry name" value="Glutaredoxin"/>
    <property type="match status" value="1"/>
</dbReference>
<evidence type="ECO:0000259" key="2">
    <source>
        <dbReference type="Pfam" id="PF13462"/>
    </source>
</evidence>
<reference evidence="4" key="2">
    <citation type="submission" date="2021-02" db="EMBL/GenBank/DDBJ databases">
        <title>Sulfurospirillum tamanensis sp. nov.</title>
        <authorList>
            <person name="Merkel A.Y."/>
        </authorList>
    </citation>
    <scope>NUCLEOTIDE SEQUENCE [LARGE SCALE GENOMIC DNA]</scope>
    <source>
        <strain evidence="4">T05b</strain>
    </source>
</reference>
<organism evidence="3 4">
    <name type="scientific">Sulfurospirillum tamanense</name>
    <dbReference type="NCBI Taxonomy" id="2813362"/>
    <lineage>
        <taxon>Bacteria</taxon>
        <taxon>Pseudomonadati</taxon>
        <taxon>Campylobacterota</taxon>
        <taxon>Epsilonproteobacteria</taxon>
        <taxon>Campylobacterales</taxon>
        <taxon>Sulfurospirillaceae</taxon>
        <taxon>Sulfurospirillum</taxon>
    </lineage>
</organism>
<dbReference type="RefSeq" id="WP_205459505.1">
    <property type="nucleotide sequence ID" value="NZ_JAFHKK010000020.1"/>
</dbReference>
<dbReference type="SUPFAM" id="SSF52833">
    <property type="entry name" value="Thioredoxin-like"/>
    <property type="match status" value="1"/>
</dbReference>
<dbReference type="InterPro" id="IPR036249">
    <property type="entry name" value="Thioredoxin-like_sf"/>
</dbReference>
<evidence type="ECO:0000256" key="1">
    <source>
        <dbReference type="SAM" id="SignalP"/>
    </source>
</evidence>
<feature type="chain" id="PRO_5045245037" evidence="1">
    <location>
        <begin position="18"/>
        <end position="237"/>
    </location>
</feature>
<reference evidence="3 4" key="1">
    <citation type="submission" date="2021-02" db="EMBL/GenBank/DDBJ databases">
        <title>Sulfurospirillum tamanensis sp. nov.</title>
        <authorList>
            <person name="Frolova A."/>
            <person name="Merkel A."/>
            <person name="Slobodkin A."/>
        </authorList>
    </citation>
    <scope>NUCLEOTIDE SEQUENCE [LARGE SCALE GENOMIC DNA]</scope>
    <source>
        <strain evidence="3 4">T05b</strain>
    </source>
</reference>